<dbReference type="InterPro" id="IPR036188">
    <property type="entry name" value="FAD/NAD-bd_sf"/>
</dbReference>
<proteinExistence type="inferred from homology"/>
<dbReference type="Pfam" id="PF05834">
    <property type="entry name" value="Lycopene_cycl"/>
    <property type="match status" value="1"/>
</dbReference>
<comment type="similarity">
    <text evidence="1">Belongs to the lycopene cyclase family.</text>
</comment>
<keyword evidence="3" id="KW-1185">Reference proteome</keyword>
<dbReference type="GO" id="GO:0016705">
    <property type="term" value="F:oxidoreductase activity, acting on paired donors, with incorporation or reduction of molecular oxygen"/>
    <property type="evidence" value="ECO:0007669"/>
    <property type="project" value="InterPro"/>
</dbReference>
<sequence length="382" mass="42272">MTGEHDALFVGGGLASCLCALRLCAARPGIRIAIIEAGPEICGNHTWSFHAPDVSRDAFDWLAPLASHRWDSQQVIFPSYTRALDTPYLSLTSEGLRAAVEETPGIEIFAGRKVTQMTRDRVTLDDGTTLAAPCIFDGRGFMPSPASELGFQKFLGLEVELAAPHGLEAPVIMDATVPQRDGYCFIYLLPFAPDRLLIEETYYSDDQDLAPQRLESNIRGYAEARGWDIRRVVRREQGVLPIALSLDAPALWRDMVTDAVPIGLRAHLFHPVTGYSLPVAVATAERIAAHDGPLTTAALRRVLEDQVISSGRHNVFYRFLNRMLFRAAKPEKRFLVMERFYGLGAGLIERFYAGRLTLRDKARILAGKPPVPITKALGCIRE</sequence>
<dbReference type="RefSeq" id="WP_161350368.1">
    <property type="nucleotide sequence ID" value="NZ_WTUX01000010.1"/>
</dbReference>
<dbReference type="NCBIfam" id="TIGR01790">
    <property type="entry name" value="carotene-cycl"/>
    <property type="match status" value="1"/>
</dbReference>
<accession>A0A845LY06</accession>
<keyword evidence="2" id="KW-0413">Isomerase</keyword>
<dbReference type="InterPro" id="IPR010108">
    <property type="entry name" value="Lycopene_cyclase_b/e"/>
</dbReference>
<gene>
    <name evidence="2" type="primary">crtY</name>
    <name evidence="2" type="ORF">GQE99_04375</name>
</gene>
<dbReference type="AlphaFoldDB" id="A0A845LY06"/>
<reference evidence="2 3" key="1">
    <citation type="submission" date="2019-12" db="EMBL/GenBank/DDBJ databases">
        <title>Maritimibacter sp. nov. sp. isolated from sea sand.</title>
        <authorList>
            <person name="Kim J."/>
            <person name="Jeong S.E."/>
            <person name="Jung H.S."/>
            <person name="Jeon C.O."/>
        </authorList>
    </citation>
    <scope>NUCLEOTIDE SEQUENCE [LARGE SCALE GENOMIC DNA]</scope>
    <source>
        <strain evidence="2 3">DP07</strain>
    </source>
</reference>
<dbReference type="Gene3D" id="3.50.50.60">
    <property type="entry name" value="FAD/NAD(P)-binding domain"/>
    <property type="match status" value="1"/>
</dbReference>
<comment type="caution">
    <text evidence="2">The sequence shown here is derived from an EMBL/GenBank/DDBJ whole genome shotgun (WGS) entry which is preliminary data.</text>
</comment>
<dbReference type="EMBL" id="WTUX01000010">
    <property type="protein sequence ID" value="MZR12246.1"/>
    <property type="molecule type" value="Genomic_DNA"/>
</dbReference>
<dbReference type="InterPro" id="IPR008461">
    <property type="entry name" value="CrtY"/>
</dbReference>
<evidence type="ECO:0000313" key="3">
    <source>
        <dbReference type="Proteomes" id="UP000467322"/>
    </source>
</evidence>
<protein>
    <submittedName>
        <fullName evidence="2">Lycopene beta-cyclase CrtY</fullName>
        <ecNumber evidence="2">5.5.1.19</ecNumber>
    </submittedName>
</protein>
<organism evidence="2 3">
    <name type="scientific">Maritimibacter harenae</name>
    <dbReference type="NCBI Taxonomy" id="2606218"/>
    <lineage>
        <taxon>Bacteria</taxon>
        <taxon>Pseudomonadati</taxon>
        <taxon>Pseudomonadota</taxon>
        <taxon>Alphaproteobacteria</taxon>
        <taxon>Rhodobacterales</taxon>
        <taxon>Roseobacteraceae</taxon>
        <taxon>Maritimibacter</taxon>
    </lineage>
</organism>
<dbReference type="GO" id="GO:0016117">
    <property type="term" value="P:carotenoid biosynthetic process"/>
    <property type="evidence" value="ECO:0007669"/>
    <property type="project" value="InterPro"/>
</dbReference>
<dbReference type="Proteomes" id="UP000467322">
    <property type="component" value="Unassembled WGS sequence"/>
</dbReference>
<dbReference type="NCBIfam" id="TIGR01789">
    <property type="entry name" value="lycopene_cycl"/>
    <property type="match status" value="1"/>
</dbReference>
<evidence type="ECO:0000313" key="2">
    <source>
        <dbReference type="EMBL" id="MZR12246.1"/>
    </source>
</evidence>
<dbReference type="EC" id="5.5.1.19" evidence="2"/>
<evidence type="ECO:0000256" key="1">
    <source>
        <dbReference type="ARBA" id="ARBA00006599"/>
    </source>
</evidence>
<name>A0A845LY06_9RHOB</name>
<dbReference type="SUPFAM" id="SSF51905">
    <property type="entry name" value="FAD/NAD(P)-binding domain"/>
    <property type="match status" value="1"/>
</dbReference>
<dbReference type="GO" id="GO:0045436">
    <property type="term" value="F:lycopene beta cyclase activity"/>
    <property type="evidence" value="ECO:0007669"/>
    <property type="project" value="InterPro"/>
</dbReference>